<dbReference type="CDD" id="cd00834">
    <property type="entry name" value="KAS_I_II"/>
    <property type="match status" value="1"/>
</dbReference>
<dbReference type="KEGG" id="tpla:ElP_50530"/>
<dbReference type="PROSITE" id="PS52004">
    <property type="entry name" value="KS3_2"/>
    <property type="match status" value="1"/>
</dbReference>
<dbReference type="EMBL" id="CP036426">
    <property type="protein sequence ID" value="QDV37120.1"/>
    <property type="molecule type" value="Genomic_DNA"/>
</dbReference>
<dbReference type="AlphaFoldDB" id="A0A518H8D8"/>
<dbReference type="OrthoDB" id="292158at2"/>
<dbReference type="InterPro" id="IPR014031">
    <property type="entry name" value="Ketoacyl_synth_C"/>
</dbReference>
<dbReference type="Pfam" id="PF00109">
    <property type="entry name" value="ketoacyl-synt"/>
    <property type="match status" value="1"/>
</dbReference>
<dbReference type="InterPro" id="IPR018201">
    <property type="entry name" value="Ketoacyl_synth_AS"/>
</dbReference>
<dbReference type="Proteomes" id="UP000317835">
    <property type="component" value="Chromosome"/>
</dbReference>
<dbReference type="InterPro" id="IPR020841">
    <property type="entry name" value="PKS_Beta-ketoAc_synthase_dom"/>
</dbReference>
<organism evidence="6 7">
    <name type="scientific">Tautonia plasticadhaerens</name>
    <dbReference type="NCBI Taxonomy" id="2527974"/>
    <lineage>
        <taxon>Bacteria</taxon>
        <taxon>Pseudomonadati</taxon>
        <taxon>Planctomycetota</taxon>
        <taxon>Planctomycetia</taxon>
        <taxon>Isosphaerales</taxon>
        <taxon>Isosphaeraceae</taxon>
        <taxon>Tautonia</taxon>
    </lineage>
</organism>
<evidence type="ECO:0000256" key="4">
    <source>
        <dbReference type="SAM" id="MobiDB-lite"/>
    </source>
</evidence>
<dbReference type="Gene3D" id="3.40.47.10">
    <property type="match status" value="2"/>
</dbReference>
<feature type="domain" description="Ketosynthase family 3 (KS3)" evidence="5">
    <location>
        <begin position="9"/>
        <end position="409"/>
    </location>
</feature>
<evidence type="ECO:0000313" key="6">
    <source>
        <dbReference type="EMBL" id="QDV37120.1"/>
    </source>
</evidence>
<dbReference type="PANTHER" id="PTHR11712">
    <property type="entry name" value="POLYKETIDE SYNTHASE-RELATED"/>
    <property type="match status" value="1"/>
</dbReference>
<evidence type="ECO:0000256" key="2">
    <source>
        <dbReference type="ARBA" id="ARBA00022679"/>
    </source>
</evidence>
<keyword evidence="7" id="KW-1185">Reference proteome</keyword>
<accession>A0A518H8D8</accession>
<evidence type="ECO:0000259" key="5">
    <source>
        <dbReference type="PROSITE" id="PS52004"/>
    </source>
</evidence>
<evidence type="ECO:0000313" key="7">
    <source>
        <dbReference type="Proteomes" id="UP000317835"/>
    </source>
</evidence>
<feature type="region of interest" description="Disordered" evidence="4">
    <location>
        <begin position="407"/>
        <end position="431"/>
    </location>
</feature>
<protein>
    <submittedName>
        <fullName evidence="6">3-oxoacyl-[acyl-carrier-protein] synthase 2</fullName>
        <ecNumber evidence="6">2.3.1.179</ecNumber>
    </submittedName>
</protein>
<dbReference type="InterPro" id="IPR014030">
    <property type="entry name" value="Ketoacyl_synth_N"/>
</dbReference>
<dbReference type="PROSITE" id="PS00606">
    <property type="entry name" value="KS3_1"/>
    <property type="match status" value="1"/>
</dbReference>
<dbReference type="Pfam" id="PF02801">
    <property type="entry name" value="Ketoacyl-synt_C"/>
    <property type="match status" value="1"/>
</dbReference>
<name>A0A518H8D8_9BACT</name>
<keyword evidence="6" id="KW-0012">Acyltransferase</keyword>
<proteinExistence type="inferred from homology"/>
<dbReference type="PANTHER" id="PTHR11712:SF347">
    <property type="entry name" value="BETA KETOACYL-ACYL CARRIER PROTEIN SYNTHASE"/>
    <property type="match status" value="1"/>
</dbReference>
<dbReference type="GO" id="GO:0006633">
    <property type="term" value="P:fatty acid biosynthetic process"/>
    <property type="evidence" value="ECO:0007669"/>
    <property type="project" value="InterPro"/>
</dbReference>
<reference evidence="6 7" key="1">
    <citation type="submission" date="2019-02" db="EMBL/GenBank/DDBJ databases">
        <title>Deep-cultivation of Planctomycetes and their phenomic and genomic characterization uncovers novel biology.</title>
        <authorList>
            <person name="Wiegand S."/>
            <person name="Jogler M."/>
            <person name="Boedeker C."/>
            <person name="Pinto D."/>
            <person name="Vollmers J."/>
            <person name="Rivas-Marin E."/>
            <person name="Kohn T."/>
            <person name="Peeters S.H."/>
            <person name="Heuer A."/>
            <person name="Rast P."/>
            <person name="Oberbeckmann S."/>
            <person name="Bunk B."/>
            <person name="Jeske O."/>
            <person name="Meyerdierks A."/>
            <person name="Storesund J.E."/>
            <person name="Kallscheuer N."/>
            <person name="Luecker S."/>
            <person name="Lage O.M."/>
            <person name="Pohl T."/>
            <person name="Merkel B.J."/>
            <person name="Hornburger P."/>
            <person name="Mueller R.-W."/>
            <person name="Bruemmer F."/>
            <person name="Labrenz M."/>
            <person name="Spormann A.M."/>
            <person name="Op den Camp H."/>
            <person name="Overmann J."/>
            <person name="Amann R."/>
            <person name="Jetten M.S.M."/>
            <person name="Mascher T."/>
            <person name="Medema M.H."/>
            <person name="Devos D.P."/>
            <person name="Kaster A.-K."/>
            <person name="Ovreas L."/>
            <person name="Rohde M."/>
            <person name="Galperin M.Y."/>
            <person name="Jogler C."/>
        </authorList>
    </citation>
    <scope>NUCLEOTIDE SEQUENCE [LARGE SCALE GENOMIC DNA]</scope>
    <source>
        <strain evidence="6 7">ElP</strain>
    </source>
</reference>
<evidence type="ECO:0000256" key="1">
    <source>
        <dbReference type="ARBA" id="ARBA00008467"/>
    </source>
</evidence>
<dbReference type="InterPro" id="IPR000794">
    <property type="entry name" value="Beta-ketoacyl_synthase"/>
</dbReference>
<sequence length="431" mass="45425">MIESSRSRTPRVVVTGIGLRTGLGPDAVSTWEGLRAGRSAARSLSSILPGHGGRWHGYPAHPANRRQTTPGENEVSEAVRDARLFEGERPNFDPDRAATVIGLSKGDIGRLARAHRHLHHGGPAALDAVDPDWTRCWPDAGARSAFESLGLRGPSIAPVAACATGLMAVLRAAELIRIGTCDLALAGATESSIEPLVLGAFARMRVLARVGEDPIAAVRPWDRARSGFLVGEGGAVLVLEREEHARHRGVLPYAEVLGGALGSGAGHETRLDPDPGRFAMLIAEAMTRCGVVPDEVDHVNVHGTATRDNDPLECRAIRRALGSHADGVSCSANKAQIGHLLGGSGAVELAITCLAIRDQFVPPTLNLTDPDPACDLDGTPGVGRYRPIGTALKFSIGFGGHLGVAVLRRPDGPRRPSVPMPPRPPRRSESP</sequence>
<dbReference type="SUPFAM" id="SSF53901">
    <property type="entry name" value="Thiolase-like"/>
    <property type="match status" value="2"/>
</dbReference>
<dbReference type="SMART" id="SM00825">
    <property type="entry name" value="PKS_KS"/>
    <property type="match status" value="1"/>
</dbReference>
<gene>
    <name evidence="6" type="primary">fabF_7</name>
    <name evidence="6" type="ORF">ElP_50530</name>
</gene>
<evidence type="ECO:0000256" key="3">
    <source>
        <dbReference type="RuleBase" id="RU003694"/>
    </source>
</evidence>
<keyword evidence="2 3" id="KW-0808">Transferase</keyword>
<comment type="similarity">
    <text evidence="1 3">Belongs to the thiolase-like superfamily. Beta-ketoacyl-ACP synthases family.</text>
</comment>
<dbReference type="InterPro" id="IPR016039">
    <property type="entry name" value="Thiolase-like"/>
</dbReference>
<dbReference type="EC" id="2.3.1.179" evidence="6"/>
<dbReference type="GO" id="GO:0004315">
    <property type="term" value="F:3-oxoacyl-[acyl-carrier-protein] synthase activity"/>
    <property type="evidence" value="ECO:0007669"/>
    <property type="project" value="UniProtKB-EC"/>
</dbReference>